<dbReference type="EMBL" id="CAJNIZ010011403">
    <property type="protein sequence ID" value="CAE7318979.1"/>
    <property type="molecule type" value="Genomic_DNA"/>
</dbReference>
<evidence type="ECO:0000256" key="2">
    <source>
        <dbReference type="SAM" id="MobiDB-lite"/>
    </source>
</evidence>
<feature type="coiled-coil region" evidence="1">
    <location>
        <begin position="309"/>
        <end position="339"/>
    </location>
</feature>
<proteinExistence type="predicted"/>
<organism evidence="3 4">
    <name type="scientific">Symbiodinium pilosum</name>
    <name type="common">Dinoflagellate</name>
    <dbReference type="NCBI Taxonomy" id="2952"/>
    <lineage>
        <taxon>Eukaryota</taxon>
        <taxon>Sar</taxon>
        <taxon>Alveolata</taxon>
        <taxon>Dinophyceae</taxon>
        <taxon>Suessiales</taxon>
        <taxon>Symbiodiniaceae</taxon>
        <taxon>Symbiodinium</taxon>
    </lineage>
</organism>
<evidence type="ECO:0000313" key="4">
    <source>
        <dbReference type="Proteomes" id="UP000649617"/>
    </source>
</evidence>
<keyword evidence="1" id="KW-0175">Coiled coil</keyword>
<dbReference type="Proteomes" id="UP000649617">
    <property type="component" value="Unassembled WGS sequence"/>
</dbReference>
<evidence type="ECO:0000256" key="1">
    <source>
        <dbReference type="SAM" id="Coils"/>
    </source>
</evidence>
<gene>
    <name evidence="3" type="ORF">SPIL2461_LOCUS7348</name>
</gene>
<evidence type="ECO:0000313" key="3">
    <source>
        <dbReference type="EMBL" id="CAE7318979.1"/>
    </source>
</evidence>
<feature type="region of interest" description="Disordered" evidence="2">
    <location>
        <begin position="357"/>
        <end position="387"/>
    </location>
</feature>
<keyword evidence="4" id="KW-1185">Reference proteome</keyword>
<name>A0A812NX87_SYMPI</name>
<comment type="caution">
    <text evidence="3">The sequence shown here is derived from an EMBL/GenBank/DDBJ whole genome shotgun (WGS) entry which is preliminary data.</text>
</comment>
<reference evidence="3" key="1">
    <citation type="submission" date="2021-02" db="EMBL/GenBank/DDBJ databases">
        <authorList>
            <person name="Dougan E. K."/>
            <person name="Rhodes N."/>
            <person name="Thang M."/>
            <person name="Chan C."/>
        </authorList>
    </citation>
    <scope>NUCLEOTIDE SEQUENCE</scope>
</reference>
<protein>
    <submittedName>
        <fullName evidence="3">Uncharacterized protein</fullName>
    </submittedName>
</protein>
<sequence>MAEGVCADAKRTGSCVLPGAKRQCLEERGRKSRSQCLTEVEQAVDQLLEVSSTGRDMLRLLVKGSYGCPDEERHRYQDAAARLVREAFHDEEELLHKRRQEAGDKADACRSFIEERNGQLRSSREDFTASVSAFREAKEAFLADNQNLQQRRKALDQSEEELCRCHAKLKEVIGCKDQLQEALDTRMPAIVQGGEVQEHVKAVCALLAEVVLEDSLKTAALSALKLPAEDRGAFDKAVLEQLRGALARLLEAVPSAEDEKRAVEDAETDKEAATAAFAEARLQQTRSAHGLRLAELELRHAQGAEGAAMESLQDQEQELKQQELRLKAAEATLHQFRNGPMASLKVLEEPEVAVVPLRTPTKGKQDSHVHDAASAGVPTPVRAASAP</sequence>
<dbReference type="AlphaFoldDB" id="A0A812NX87"/>
<accession>A0A812NX87</accession>
<feature type="coiled-coil region" evidence="1">
    <location>
        <begin position="239"/>
        <end position="283"/>
    </location>
</feature>
<dbReference type="OrthoDB" id="437195at2759"/>